<dbReference type="Proteomes" id="UP000188268">
    <property type="component" value="Unassembled WGS sequence"/>
</dbReference>
<protein>
    <submittedName>
        <fullName evidence="1">Uncharacterized protein</fullName>
    </submittedName>
</protein>
<organism evidence="1 2">
    <name type="scientific">Corchorus capsularis</name>
    <name type="common">Jute</name>
    <dbReference type="NCBI Taxonomy" id="210143"/>
    <lineage>
        <taxon>Eukaryota</taxon>
        <taxon>Viridiplantae</taxon>
        <taxon>Streptophyta</taxon>
        <taxon>Embryophyta</taxon>
        <taxon>Tracheophyta</taxon>
        <taxon>Spermatophyta</taxon>
        <taxon>Magnoliopsida</taxon>
        <taxon>eudicotyledons</taxon>
        <taxon>Gunneridae</taxon>
        <taxon>Pentapetalae</taxon>
        <taxon>rosids</taxon>
        <taxon>malvids</taxon>
        <taxon>Malvales</taxon>
        <taxon>Malvaceae</taxon>
        <taxon>Grewioideae</taxon>
        <taxon>Apeibeae</taxon>
        <taxon>Corchorus</taxon>
    </lineage>
</organism>
<keyword evidence="2" id="KW-1185">Reference proteome</keyword>
<dbReference type="AlphaFoldDB" id="A0A1R3IUT5"/>
<reference evidence="1 2" key="1">
    <citation type="submission" date="2013-09" db="EMBL/GenBank/DDBJ databases">
        <title>Corchorus capsularis genome sequencing.</title>
        <authorList>
            <person name="Alam M."/>
            <person name="Haque M.S."/>
            <person name="Islam M.S."/>
            <person name="Emdad E.M."/>
            <person name="Islam M.M."/>
            <person name="Ahmed B."/>
            <person name="Halim A."/>
            <person name="Hossen Q.M.M."/>
            <person name="Hossain M.Z."/>
            <person name="Ahmed R."/>
            <person name="Khan M.M."/>
            <person name="Islam R."/>
            <person name="Rashid M.M."/>
            <person name="Khan S.A."/>
            <person name="Rahman M.S."/>
            <person name="Alam M."/>
        </authorList>
    </citation>
    <scope>NUCLEOTIDE SEQUENCE [LARGE SCALE GENOMIC DNA]</scope>
    <source>
        <strain evidence="2">cv. CVL-1</strain>
        <tissue evidence="1">Whole seedling</tissue>
    </source>
</reference>
<dbReference type="EMBL" id="AWWV01009480">
    <property type="protein sequence ID" value="OMO86341.1"/>
    <property type="molecule type" value="Genomic_DNA"/>
</dbReference>
<evidence type="ECO:0000313" key="1">
    <source>
        <dbReference type="EMBL" id="OMO86341.1"/>
    </source>
</evidence>
<evidence type="ECO:0000313" key="2">
    <source>
        <dbReference type="Proteomes" id="UP000188268"/>
    </source>
</evidence>
<accession>A0A1R3IUT5</accession>
<gene>
    <name evidence="1" type="ORF">CCACVL1_09633</name>
</gene>
<sequence length="22" mass="2546">MGFDAQWWESEMYLANGKEVGP</sequence>
<proteinExistence type="predicted"/>
<dbReference type="Gramene" id="OMO86341">
    <property type="protein sequence ID" value="OMO86341"/>
    <property type="gene ID" value="CCACVL1_09633"/>
</dbReference>
<comment type="caution">
    <text evidence="1">The sequence shown here is derived from an EMBL/GenBank/DDBJ whole genome shotgun (WGS) entry which is preliminary data.</text>
</comment>
<name>A0A1R3IUT5_COCAP</name>